<evidence type="ECO:0000313" key="6">
    <source>
        <dbReference type="EMBL" id="TCU30352.1"/>
    </source>
</evidence>
<dbReference type="AlphaFoldDB" id="A0AAX2QUK6"/>
<keyword evidence="1" id="KW-0805">Transcription regulation</keyword>
<evidence type="ECO:0000256" key="4">
    <source>
        <dbReference type="PROSITE-ProRule" id="PRU00335"/>
    </source>
</evidence>
<protein>
    <submittedName>
        <fullName evidence="6">TetR family transcriptional regulator</fullName>
    </submittedName>
</protein>
<feature type="DNA-binding region" description="H-T-H motif" evidence="4">
    <location>
        <begin position="65"/>
        <end position="84"/>
    </location>
</feature>
<dbReference type="PRINTS" id="PR00455">
    <property type="entry name" value="HTHTETR"/>
</dbReference>
<dbReference type="Gene3D" id="1.10.357.10">
    <property type="entry name" value="Tetracycline Repressor, domain 2"/>
    <property type="match status" value="1"/>
</dbReference>
<dbReference type="EMBL" id="SMBI01000001">
    <property type="protein sequence ID" value="TCU30352.1"/>
    <property type="molecule type" value="Genomic_DNA"/>
</dbReference>
<dbReference type="SUPFAM" id="SSF46689">
    <property type="entry name" value="Homeodomain-like"/>
    <property type="match status" value="1"/>
</dbReference>
<accession>A0AAX2QUK6</accession>
<dbReference type="SUPFAM" id="SSF48498">
    <property type="entry name" value="Tetracyclin repressor-like, C-terminal domain"/>
    <property type="match status" value="1"/>
</dbReference>
<gene>
    <name evidence="6" type="ORF">EV131_101848</name>
</gene>
<evidence type="ECO:0000256" key="3">
    <source>
        <dbReference type="ARBA" id="ARBA00023163"/>
    </source>
</evidence>
<proteinExistence type="predicted"/>
<sequence length="224" mass="24364">MIIHLSQEKHDSEKCKRFSADIMLIRLVPGRCPMGRSQLEKQKTHEKIVEIASKRLREEGLDGIGVADLMKEAGLTVGGFYKHFASRDDLVAEAIQSAFDSWGRKLEAEGVNPAEMTAADVADRYVSAYHRDHPGEGCPFAALTSDISRSGEKTRAIATDGLRRNVASLASKAAGADEGERRRKAIMAFAMMAGGVGLARISSDEELSAEILATVRDFVADIDK</sequence>
<organism evidence="6 7">
    <name type="scientific">Rhizobium laguerreae</name>
    <dbReference type="NCBI Taxonomy" id="1076926"/>
    <lineage>
        <taxon>Bacteria</taxon>
        <taxon>Pseudomonadati</taxon>
        <taxon>Pseudomonadota</taxon>
        <taxon>Alphaproteobacteria</taxon>
        <taxon>Hyphomicrobiales</taxon>
        <taxon>Rhizobiaceae</taxon>
        <taxon>Rhizobium/Agrobacterium group</taxon>
        <taxon>Rhizobium</taxon>
    </lineage>
</organism>
<dbReference type="PROSITE" id="PS50977">
    <property type="entry name" value="HTH_TETR_2"/>
    <property type="match status" value="1"/>
</dbReference>
<evidence type="ECO:0000313" key="7">
    <source>
        <dbReference type="Proteomes" id="UP000295021"/>
    </source>
</evidence>
<keyword evidence="3" id="KW-0804">Transcription</keyword>
<dbReference type="PANTHER" id="PTHR47506">
    <property type="entry name" value="TRANSCRIPTIONAL REGULATORY PROTEIN"/>
    <property type="match status" value="1"/>
</dbReference>
<reference evidence="6 7" key="1">
    <citation type="submission" date="2019-03" db="EMBL/GenBank/DDBJ databases">
        <title>Genomic Encyclopedia of Type Strains, Phase IV (KMG-V): Genome sequencing to study the core and pangenomes of soil and plant-associated prokaryotes.</title>
        <authorList>
            <person name="Whitman W."/>
        </authorList>
    </citation>
    <scope>NUCLEOTIDE SEQUENCE [LARGE SCALE GENOMIC DNA]</scope>
    <source>
        <strain evidence="6 7">FB403</strain>
    </source>
</reference>
<keyword evidence="2 4" id="KW-0238">DNA-binding</keyword>
<comment type="caution">
    <text evidence="6">The sequence shown here is derived from an EMBL/GenBank/DDBJ whole genome shotgun (WGS) entry which is preliminary data.</text>
</comment>
<dbReference type="PANTHER" id="PTHR47506:SF7">
    <property type="entry name" value="TRANSCRIPTIONAL REGULATORY PROTEIN"/>
    <property type="match status" value="1"/>
</dbReference>
<evidence type="ECO:0000256" key="2">
    <source>
        <dbReference type="ARBA" id="ARBA00023125"/>
    </source>
</evidence>
<dbReference type="Gene3D" id="1.10.10.60">
    <property type="entry name" value="Homeodomain-like"/>
    <property type="match status" value="1"/>
</dbReference>
<dbReference type="InterPro" id="IPR036271">
    <property type="entry name" value="Tet_transcr_reg_TetR-rel_C_sf"/>
</dbReference>
<evidence type="ECO:0000256" key="1">
    <source>
        <dbReference type="ARBA" id="ARBA00023015"/>
    </source>
</evidence>
<dbReference type="InterPro" id="IPR001647">
    <property type="entry name" value="HTH_TetR"/>
</dbReference>
<dbReference type="Pfam" id="PF00440">
    <property type="entry name" value="TetR_N"/>
    <property type="match status" value="1"/>
</dbReference>
<name>A0AAX2QUK6_9HYPH</name>
<dbReference type="GO" id="GO:0003677">
    <property type="term" value="F:DNA binding"/>
    <property type="evidence" value="ECO:0007669"/>
    <property type="project" value="UniProtKB-UniRule"/>
</dbReference>
<dbReference type="InterPro" id="IPR009057">
    <property type="entry name" value="Homeodomain-like_sf"/>
</dbReference>
<evidence type="ECO:0000259" key="5">
    <source>
        <dbReference type="PROSITE" id="PS50977"/>
    </source>
</evidence>
<dbReference type="Proteomes" id="UP000295021">
    <property type="component" value="Unassembled WGS sequence"/>
</dbReference>
<feature type="domain" description="HTH tetR-type" evidence="5">
    <location>
        <begin position="42"/>
        <end position="102"/>
    </location>
</feature>